<protein>
    <submittedName>
        <fullName evidence="4">Tudor domain-containing protein</fullName>
    </submittedName>
</protein>
<gene>
    <name evidence="2" type="ORF">OFLC_LOCUS3793</name>
</gene>
<evidence type="ECO:0000313" key="2">
    <source>
        <dbReference type="EMBL" id="VDO37769.1"/>
    </source>
</evidence>
<keyword evidence="3" id="KW-1185">Reference proteome</keyword>
<evidence type="ECO:0000313" key="4">
    <source>
        <dbReference type="WBParaSite" id="OFLC_0000379001-mRNA-1"/>
    </source>
</evidence>
<reference evidence="4" key="1">
    <citation type="submission" date="2016-06" db="UniProtKB">
        <authorList>
            <consortium name="WormBaseParasite"/>
        </authorList>
    </citation>
    <scope>IDENTIFICATION</scope>
</reference>
<evidence type="ECO:0000313" key="3">
    <source>
        <dbReference type="Proteomes" id="UP000267606"/>
    </source>
</evidence>
<reference evidence="2 3" key="2">
    <citation type="submission" date="2018-11" db="EMBL/GenBank/DDBJ databases">
        <authorList>
            <consortium name="Pathogen Informatics"/>
        </authorList>
    </citation>
    <scope>NUCLEOTIDE SEQUENCE [LARGE SCALE GENOMIC DNA]</scope>
</reference>
<evidence type="ECO:0000256" key="1">
    <source>
        <dbReference type="SAM" id="Coils"/>
    </source>
</evidence>
<dbReference type="Proteomes" id="UP000267606">
    <property type="component" value="Unassembled WGS sequence"/>
</dbReference>
<dbReference type="EMBL" id="UZAJ01002655">
    <property type="protein sequence ID" value="VDO37769.1"/>
    <property type="molecule type" value="Genomic_DNA"/>
</dbReference>
<dbReference type="AlphaFoldDB" id="A0A183H8H9"/>
<dbReference type="STRING" id="387005.A0A183H8H9"/>
<accession>A0A183H8H9</accession>
<organism evidence="4">
    <name type="scientific">Onchocerca flexuosa</name>
    <dbReference type="NCBI Taxonomy" id="387005"/>
    <lineage>
        <taxon>Eukaryota</taxon>
        <taxon>Metazoa</taxon>
        <taxon>Ecdysozoa</taxon>
        <taxon>Nematoda</taxon>
        <taxon>Chromadorea</taxon>
        <taxon>Rhabditida</taxon>
        <taxon>Spirurina</taxon>
        <taxon>Spiruromorpha</taxon>
        <taxon>Filarioidea</taxon>
        <taxon>Onchocercidae</taxon>
        <taxon>Onchocerca</taxon>
    </lineage>
</organism>
<dbReference type="WBParaSite" id="OFLC_0000379001-mRNA-1">
    <property type="protein sequence ID" value="OFLC_0000379001-mRNA-1"/>
    <property type="gene ID" value="OFLC_0000379001"/>
</dbReference>
<keyword evidence="1" id="KW-0175">Coiled coil</keyword>
<feature type="coiled-coil region" evidence="1">
    <location>
        <begin position="115"/>
        <end position="153"/>
    </location>
</feature>
<proteinExistence type="predicted"/>
<sequence length="192" mass="22268">MKDGTCSVFLVDYGQRVICDSFSIYDLCGQPADVLKLPIAAFKFGIKREQNRNLRDLEVDKEYTVCIGTIGDDDVYWGKIVQAMQPSAMEKTYAAANMEDIYSDYTKDEDNSMIVTSIEESNQISEEKLREKNERLQVERKLFELKKSKFEQDWALQTLQLQFATILKRLDTISMPFMPTTTVSYHFLQFFS</sequence>
<name>A0A183H8H9_9BILA</name>